<dbReference type="InterPro" id="IPR000577">
    <property type="entry name" value="Carb_kinase_FGGY"/>
</dbReference>
<dbReference type="Proteomes" id="UP000288293">
    <property type="component" value="Unassembled WGS sequence"/>
</dbReference>
<keyword evidence="8" id="KW-0067">ATP-binding</keyword>
<dbReference type="InterPro" id="IPR018483">
    <property type="entry name" value="Carb_kinase_FGGY_CS"/>
</dbReference>
<dbReference type="OrthoDB" id="9805576at2"/>
<evidence type="ECO:0000256" key="9">
    <source>
        <dbReference type="ARBA" id="ARBA00043149"/>
    </source>
</evidence>
<evidence type="ECO:0000256" key="1">
    <source>
        <dbReference type="ARBA" id="ARBA00005190"/>
    </source>
</evidence>
<dbReference type="AlphaFoldDB" id="A0A432W9Y8"/>
<reference evidence="13 14" key="1">
    <citation type="journal article" date="2011" name="Front. Microbiol.">
        <title>Genomic signatures of strain selection and enhancement in Bacillus atrophaeus var. globigii, a historical biowarfare simulant.</title>
        <authorList>
            <person name="Gibbons H.S."/>
            <person name="Broomall S.M."/>
            <person name="McNew L.A."/>
            <person name="Daligault H."/>
            <person name="Chapman C."/>
            <person name="Bruce D."/>
            <person name="Karavis M."/>
            <person name="Krepps M."/>
            <person name="McGregor P.A."/>
            <person name="Hong C."/>
            <person name="Park K.H."/>
            <person name="Akmal A."/>
            <person name="Feldman A."/>
            <person name="Lin J.S."/>
            <person name="Chang W.E."/>
            <person name="Higgs B.W."/>
            <person name="Demirev P."/>
            <person name="Lindquist J."/>
            <person name="Liem A."/>
            <person name="Fochler E."/>
            <person name="Read T.D."/>
            <person name="Tapia R."/>
            <person name="Johnson S."/>
            <person name="Bishop-Lilly K.A."/>
            <person name="Detter C."/>
            <person name="Han C."/>
            <person name="Sozhamannan S."/>
            <person name="Rosenzweig C.N."/>
            <person name="Skowronski E.W."/>
        </authorList>
    </citation>
    <scope>NUCLEOTIDE SEQUENCE [LARGE SCALE GENOMIC DNA]</scope>
    <source>
        <strain evidence="13 14">MLST1</strain>
    </source>
</reference>
<keyword evidence="7" id="KW-0319">Glycerol metabolism</keyword>
<evidence type="ECO:0000313" key="13">
    <source>
        <dbReference type="EMBL" id="RUO26845.1"/>
    </source>
</evidence>
<dbReference type="GO" id="GO:0005524">
    <property type="term" value="F:ATP binding"/>
    <property type="evidence" value="ECO:0007669"/>
    <property type="project" value="UniProtKB-KW"/>
</dbReference>
<gene>
    <name evidence="13" type="primary">glpK</name>
    <name evidence="13" type="ORF">CWE09_09185</name>
</gene>
<evidence type="ECO:0000259" key="12">
    <source>
        <dbReference type="Pfam" id="PF02782"/>
    </source>
</evidence>
<feature type="domain" description="Carbohydrate kinase FGGY N-terminal" evidence="11">
    <location>
        <begin position="7"/>
        <end position="253"/>
    </location>
</feature>
<evidence type="ECO:0000256" key="8">
    <source>
        <dbReference type="ARBA" id="ARBA00022840"/>
    </source>
</evidence>
<dbReference type="EMBL" id="PIPL01000001">
    <property type="protein sequence ID" value="RUO26845.1"/>
    <property type="molecule type" value="Genomic_DNA"/>
</dbReference>
<dbReference type="Pfam" id="PF02782">
    <property type="entry name" value="FGGY_C"/>
    <property type="match status" value="1"/>
</dbReference>
<dbReference type="PANTHER" id="PTHR10196">
    <property type="entry name" value="SUGAR KINASE"/>
    <property type="match status" value="1"/>
</dbReference>
<evidence type="ECO:0000256" key="2">
    <source>
        <dbReference type="ARBA" id="ARBA00009156"/>
    </source>
</evidence>
<comment type="similarity">
    <text evidence="2">Belongs to the FGGY kinase family.</text>
</comment>
<dbReference type="InterPro" id="IPR005999">
    <property type="entry name" value="Glycerol_kin"/>
</dbReference>
<evidence type="ECO:0000259" key="11">
    <source>
        <dbReference type="Pfam" id="PF00370"/>
    </source>
</evidence>
<dbReference type="Gene3D" id="3.30.420.40">
    <property type="match status" value="2"/>
</dbReference>
<dbReference type="GO" id="GO:0019563">
    <property type="term" value="P:glycerol catabolic process"/>
    <property type="evidence" value="ECO:0007669"/>
    <property type="project" value="TreeGrafter"/>
</dbReference>
<evidence type="ECO:0000256" key="6">
    <source>
        <dbReference type="ARBA" id="ARBA00022777"/>
    </source>
</evidence>
<keyword evidence="4" id="KW-0808">Transferase</keyword>
<dbReference type="InterPro" id="IPR018485">
    <property type="entry name" value="FGGY_C"/>
</dbReference>
<keyword evidence="14" id="KW-1185">Reference proteome</keyword>
<sequence>MSKQQKYLLAIDQGTTSSRAVIYNEKLQPLAQQGKEFKQHFPNNGWVEHDPEDIWETTLHSCREAIKEAEIEASALGGIGITNQRETTLLWDRKNGEVLHKAIVWQDRRTADYCQQLKDKDLEPFFQKRTGLLLDPYFSGTKLAWLLDNVEGARERAEDGELCFGTVDSYLLWRFTKGKVHATDASNASRTLMMNLETREWDGELLEKLNIPASLLPEIRDNTSDFGYTDKEWLGAEVPICAMVGDQQGALIGQACIEAGMLKSTYGTGCFALLNTGQDIIRSDNRLLSTLAYQLDGEAYYALEGSIFMAGAIIQWLRDSLGMLEEAAESEALAEDIGYEQSEIMVPAFTGLGAPYWDPDARAAILGMTRDTSREHLAAAALRSVAYQSLDLVHAMHNDGQKVEALRVDGGMTENDWFLQALADITGCPIERAAISEATSFGAAFLAGLQSGMFKKLSDISELHKVDKTFKPEISSEQRDKLRSVWLAAIDKVR</sequence>
<evidence type="ECO:0000256" key="4">
    <source>
        <dbReference type="ARBA" id="ARBA00022679"/>
    </source>
</evidence>
<dbReference type="GO" id="GO:0005829">
    <property type="term" value="C:cytosol"/>
    <property type="evidence" value="ECO:0007669"/>
    <property type="project" value="UniProtKB-ARBA"/>
</dbReference>
<evidence type="ECO:0000313" key="14">
    <source>
        <dbReference type="Proteomes" id="UP000288293"/>
    </source>
</evidence>
<accession>A0A432W9Y8</accession>
<dbReference type="NCBIfam" id="NF000756">
    <property type="entry name" value="PRK00047.1"/>
    <property type="match status" value="1"/>
</dbReference>
<evidence type="ECO:0000256" key="5">
    <source>
        <dbReference type="ARBA" id="ARBA00022741"/>
    </source>
</evidence>
<dbReference type="GO" id="GO:0006072">
    <property type="term" value="P:glycerol-3-phosphate metabolic process"/>
    <property type="evidence" value="ECO:0007669"/>
    <property type="project" value="InterPro"/>
</dbReference>
<dbReference type="PANTHER" id="PTHR10196:SF78">
    <property type="entry name" value="GLYCEROL KINASE"/>
    <property type="match status" value="1"/>
</dbReference>
<proteinExistence type="inferred from homology"/>
<dbReference type="NCBIfam" id="TIGR01311">
    <property type="entry name" value="glycerol_kin"/>
    <property type="match status" value="1"/>
</dbReference>
<dbReference type="GO" id="GO:0004370">
    <property type="term" value="F:glycerol kinase activity"/>
    <property type="evidence" value="ECO:0007669"/>
    <property type="project" value="UniProtKB-EC"/>
</dbReference>
<comment type="catalytic activity">
    <reaction evidence="10">
        <text>glycerol + ATP = sn-glycerol 3-phosphate + ADP + H(+)</text>
        <dbReference type="Rhea" id="RHEA:21644"/>
        <dbReference type="ChEBI" id="CHEBI:15378"/>
        <dbReference type="ChEBI" id="CHEBI:17754"/>
        <dbReference type="ChEBI" id="CHEBI:30616"/>
        <dbReference type="ChEBI" id="CHEBI:57597"/>
        <dbReference type="ChEBI" id="CHEBI:456216"/>
        <dbReference type="EC" id="2.7.1.30"/>
    </reaction>
</comment>
<dbReference type="InterPro" id="IPR018484">
    <property type="entry name" value="FGGY_N"/>
</dbReference>
<dbReference type="RefSeq" id="WP_126803659.1">
    <property type="nucleotide sequence ID" value="NZ_PIPL01000001.1"/>
</dbReference>
<keyword evidence="5" id="KW-0547">Nucleotide-binding</keyword>
<evidence type="ECO:0000256" key="3">
    <source>
        <dbReference type="ARBA" id="ARBA00012099"/>
    </source>
</evidence>
<dbReference type="CDD" id="cd07786">
    <property type="entry name" value="FGGY_EcGK_like"/>
    <property type="match status" value="1"/>
</dbReference>
<comment type="pathway">
    <text evidence="1">Polyol metabolism; glycerol degradation via glycerol kinase pathway; sn-glycerol 3-phosphate from glycerol: step 1/1.</text>
</comment>
<evidence type="ECO:0000256" key="7">
    <source>
        <dbReference type="ARBA" id="ARBA00022798"/>
    </source>
</evidence>
<protein>
    <recommendedName>
        <fullName evidence="3">glycerol kinase</fullName>
        <ecNumber evidence="3">2.7.1.30</ecNumber>
    </recommendedName>
    <alternativeName>
        <fullName evidence="9">ATP:glycerol 3-phosphotransferase</fullName>
    </alternativeName>
</protein>
<dbReference type="EC" id="2.7.1.30" evidence="3"/>
<organism evidence="13 14">
    <name type="scientific">Aliidiomarina minuta</name>
    <dbReference type="NCBI Taxonomy" id="880057"/>
    <lineage>
        <taxon>Bacteria</taxon>
        <taxon>Pseudomonadati</taxon>
        <taxon>Pseudomonadota</taxon>
        <taxon>Gammaproteobacteria</taxon>
        <taxon>Alteromonadales</taxon>
        <taxon>Idiomarinaceae</taxon>
        <taxon>Aliidiomarina</taxon>
    </lineage>
</organism>
<comment type="caution">
    <text evidence="13">The sequence shown here is derived from an EMBL/GenBank/DDBJ whole genome shotgun (WGS) entry which is preliminary data.</text>
</comment>
<evidence type="ECO:0000256" key="10">
    <source>
        <dbReference type="ARBA" id="ARBA00052101"/>
    </source>
</evidence>
<name>A0A432W9Y8_9GAMM</name>
<dbReference type="Pfam" id="PF00370">
    <property type="entry name" value="FGGY_N"/>
    <property type="match status" value="1"/>
</dbReference>
<dbReference type="PROSITE" id="PS00933">
    <property type="entry name" value="FGGY_KINASES_1"/>
    <property type="match status" value="1"/>
</dbReference>
<dbReference type="InterPro" id="IPR043129">
    <property type="entry name" value="ATPase_NBD"/>
</dbReference>
<keyword evidence="6 13" id="KW-0418">Kinase</keyword>
<dbReference type="PIRSF" id="PIRSF000538">
    <property type="entry name" value="GlpK"/>
    <property type="match status" value="1"/>
</dbReference>
<feature type="domain" description="Carbohydrate kinase FGGY C-terminal" evidence="12">
    <location>
        <begin position="263"/>
        <end position="449"/>
    </location>
</feature>
<dbReference type="FunFam" id="3.30.420.40:FF:000007">
    <property type="entry name" value="Glycerol kinase"/>
    <property type="match status" value="1"/>
</dbReference>
<dbReference type="FunFam" id="3.30.420.40:FF:000008">
    <property type="entry name" value="Glycerol kinase"/>
    <property type="match status" value="1"/>
</dbReference>
<dbReference type="SUPFAM" id="SSF53067">
    <property type="entry name" value="Actin-like ATPase domain"/>
    <property type="match status" value="2"/>
</dbReference>